<reference evidence="1 2" key="1">
    <citation type="submission" date="2021-01" db="EMBL/GenBank/DDBJ databases">
        <title>Chromosome sequence of Serratia proteamaculans strain 94 rif-r, isolated from spoiled beef.</title>
        <authorList>
            <person name="Zaytseva Y.V."/>
            <person name="Iablokov S.N."/>
            <person name="Klyukina A."/>
        </authorList>
    </citation>
    <scope>NUCLEOTIDE SEQUENCE [LARGE SCALE GENOMIC DNA]</scope>
    <source>
        <strain evidence="1 2">94 rif-r</strain>
    </source>
</reference>
<name>A0A7U0N3L2_SERPR</name>
<accession>A0A7U0N3L2</accession>
<evidence type="ECO:0008006" key="3">
    <source>
        <dbReference type="Google" id="ProtNLM"/>
    </source>
</evidence>
<protein>
    <recommendedName>
        <fullName evidence="3">Immunity protein Imm2</fullName>
    </recommendedName>
</protein>
<sequence>MMDEERMTYSEIREMILGCFYDCCRNILSTNKKTGEKSSYDGLEIGYAAYQCENTPFSPIEKLMFKVFLLILMAGREPGEVEDNIRNSIALIINEAPLDVLIEDISDKEKNDLLYDMELLGLLE</sequence>
<proteinExistence type="predicted"/>
<organism evidence="1 2">
    <name type="scientific">Serratia proteamaculans</name>
    <dbReference type="NCBI Taxonomy" id="28151"/>
    <lineage>
        <taxon>Bacteria</taxon>
        <taxon>Pseudomonadati</taxon>
        <taxon>Pseudomonadota</taxon>
        <taxon>Gammaproteobacteria</taxon>
        <taxon>Enterobacterales</taxon>
        <taxon>Yersiniaceae</taxon>
        <taxon>Serratia</taxon>
    </lineage>
</organism>
<dbReference type="EMBL" id="CP068391">
    <property type="protein sequence ID" value="QQX51881.1"/>
    <property type="molecule type" value="Genomic_DNA"/>
</dbReference>
<evidence type="ECO:0000313" key="2">
    <source>
        <dbReference type="Proteomes" id="UP000596176"/>
    </source>
</evidence>
<dbReference type="Proteomes" id="UP000596176">
    <property type="component" value="Chromosome"/>
</dbReference>
<dbReference type="AlphaFoldDB" id="A0A7U0N3L2"/>
<evidence type="ECO:0000313" key="1">
    <source>
        <dbReference type="EMBL" id="QQX51881.1"/>
    </source>
</evidence>
<dbReference type="RefSeq" id="WP_207979920.1">
    <property type="nucleotide sequence ID" value="NZ_CAMISL010000009.1"/>
</dbReference>
<gene>
    <name evidence="1" type="ORF">JKX24_16925</name>
</gene>